<dbReference type="PROSITE" id="PS50222">
    <property type="entry name" value="EF_HAND_2"/>
    <property type="match status" value="2"/>
</dbReference>
<dbReference type="InterPro" id="IPR011992">
    <property type="entry name" value="EF-hand-dom_pair"/>
</dbReference>
<feature type="domain" description="EF-hand" evidence="2">
    <location>
        <begin position="53"/>
        <end position="84"/>
    </location>
</feature>
<keyword evidence="1" id="KW-0106">Calcium</keyword>
<accession>A0A7S1A8I1</accession>
<evidence type="ECO:0000256" key="1">
    <source>
        <dbReference type="ARBA" id="ARBA00022837"/>
    </source>
</evidence>
<protein>
    <recommendedName>
        <fullName evidence="2">EF-hand domain-containing protein</fullName>
    </recommendedName>
</protein>
<name>A0A7S1A8I1_NOCSC</name>
<evidence type="ECO:0000259" key="2">
    <source>
        <dbReference type="PROSITE" id="PS50222"/>
    </source>
</evidence>
<feature type="domain" description="EF-hand" evidence="2">
    <location>
        <begin position="6"/>
        <end position="41"/>
    </location>
</feature>
<dbReference type="SMART" id="SM00054">
    <property type="entry name" value="EFh"/>
    <property type="match status" value="2"/>
</dbReference>
<dbReference type="InterPro" id="IPR002048">
    <property type="entry name" value="EF_hand_dom"/>
</dbReference>
<dbReference type="GO" id="GO:0005509">
    <property type="term" value="F:calcium ion binding"/>
    <property type="evidence" value="ECO:0007669"/>
    <property type="project" value="InterPro"/>
</dbReference>
<dbReference type="InterPro" id="IPR018247">
    <property type="entry name" value="EF_Hand_1_Ca_BS"/>
</dbReference>
<dbReference type="AlphaFoldDB" id="A0A7S1A8I1"/>
<evidence type="ECO:0000313" key="3">
    <source>
        <dbReference type="EMBL" id="CAD8845267.1"/>
    </source>
</evidence>
<proteinExistence type="predicted"/>
<dbReference type="EMBL" id="HBFQ01027794">
    <property type="protein sequence ID" value="CAD8845267.1"/>
    <property type="molecule type" value="Transcribed_RNA"/>
</dbReference>
<gene>
    <name evidence="3" type="ORF">NSCI0253_LOCUS19617</name>
</gene>
<dbReference type="Gene3D" id="1.10.238.10">
    <property type="entry name" value="EF-hand"/>
    <property type="match status" value="1"/>
</dbReference>
<reference evidence="3" key="1">
    <citation type="submission" date="2021-01" db="EMBL/GenBank/DDBJ databases">
        <authorList>
            <person name="Corre E."/>
            <person name="Pelletier E."/>
            <person name="Niang G."/>
            <person name="Scheremetjew M."/>
            <person name="Finn R."/>
            <person name="Kale V."/>
            <person name="Holt S."/>
            <person name="Cochrane G."/>
            <person name="Meng A."/>
            <person name="Brown T."/>
            <person name="Cohen L."/>
        </authorList>
    </citation>
    <scope>NUCLEOTIDE SEQUENCE</scope>
</reference>
<organism evidence="3">
    <name type="scientific">Noctiluca scintillans</name>
    <name type="common">Sea sparkle</name>
    <name type="synonym">Red tide dinoflagellate</name>
    <dbReference type="NCBI Taxonomy" id="2966"/>
    <lineage>
        <taxon>Eukaryota</taxon>
        <taxon>Sar</taxon>
        <taxon>Alveolata</taxon>
        <taxon>Dinophyceae</taxon>
        <taxon>Noctilucales</taxon>
        <taxon>Noctilucaceae</taxon>
        <taxon>Noctiluca</taxon>
    </lineage>
</organism>
<dbReference type="SUPFAM" id="SSF47473">
    <property type="entry name" value="EF-hand"/>
    <property type="match status" value="1"/>
</dbReference>
<sequence>MSQTNSHASALRKVFHDADTDGGGQVDLEEFEAHLHNREVLAYLKFLEIDIYEARGLFQLLDVDETGAVEIDEFVVGMMRLKGAAKGVDVATLMYENKKIFVRLVAFMKFVEDNFRALGQSLDVDMSKLCQLQNSQHYIQKEEQEERVTKKRAETTQFTHAEENSHVEIMKGHLKNRRRDWRGFTKFLGKRRRF</sequence>
<dbReference type="PROSITE" id="PS00018">
    <property type="entry name" value="EF_HAND_1"/>
    <property type="match status" value="2"/>
</dbReference>